<dbReference type="OrthoDB" id="8683788at2"/>
<gene>
    <name evidence="3" type="ORF">H0A68_08940</name>
</gene>
<name>A0A853FAJ3_9BURK</name>
<evidence type="ECO:0000256" key="1">
    <source>
        <dbReference type="SAM" id="Phobius"/>
    </source>
</evidence>
<keyword evidence="4" id="KW-1185">Reference proteome</keyword>
<dbReference type="AlphaFoldDB" id="A0A853FAJ3"/>
<keyword evidence="1" id="KW-0812">Transmembrane</keyword>
<dbReference type="Proteomes" id="UP000580517">
    <property type="component" value="Unassembled WGS sequence"/>
</dbReference>
<accession>A0A853FAJ3</accession>
<keyword evidence="1" id="KW-0472">Membrane</keyword>
<sequence length="193" mass="19628">MHSTNALICAQARVQFGFSLLEVSIATAVILLLAIIGIPAINNHVIESRVPKAGEEVARFALHARVNAAQSSTAPYRGIGTHMLAALADGSGALTVLGNGPNVRVLHGLGSDGEIRVGEHASGTGMTVTFTRVNGAACPGIASVLQRMASSITLSAAGRSHVTLKDAGVAYSAVQAAAHCAKGDANTFTFVMG</sequence>
<evidence type="ECO:0000313" key="4">
    <source>
        <dbReference type="Proteomes" id="UP000580517"/>
    </source>
</evidence>
<organism evidence="3 4">
    <name type="scientific">Allopusillimonas soli</name>
    <dbReference type="NCBI Taxonomy" id="659016"/>
    <lineage>
        <taxon>Bacteria</taxon>
        <taxon>Pseudomonadati</taxon>
        <taxon>Pseudomonadota</taxon>
        <taxon>Betaproteobacteria</taxon>
        <taxon>Burkholderiales</taxon>
        <taxon>Alcaligenaceae</taxon>
        <taxon>Allopusillimonas</taxon>
    </lineage>
</organism>
<dbReference type="InterPro" id="IPR014911">
    <property type="entry name" value="PilS_N"/>
</dbReference>
<protein>
    <submittedName>
        <fullName evidence="3">Prepilin-type N-terminal cleavage/methylation domain-containing protein</fullName>
    </submittedName>
</protein>
<dbReference type="InterPro" id="IPR045584">
    <property type="entry name" value="Pilin-like"/>
</dbReference>
<evidence type="ECO:0000313" key="3">
    <source>
        <dbReference type="EMBL" id="NYT36997.1"/>
    </source>
</evidence>
<comment type="caution">
    <text evidence="3">The sequence shown here is derived from an EMBL/GenBank/DDBJ whole genome shotgun (WGS) entry which is preliminary data.</text>
</comment>
<dbReference type="SUPFAM" id="SSF54523">
    <property type="entry name" value="Pili subunits"/>
    <property type="match status" value="1"/>
</dbReference>
<feature type="domain" description="Type 4 secretion system PilS N-terminal" evidence="2">
    <location>
        <begin position="113"/>
        <end position="191"/>
    </location>
</feature>
<dbReference type="InterPro" id="IPR012902">
    <property type="entry name" value="N_methyl_site"/>
</dbReference>
<dbReference type="Gene3D" id="3.30.1690.10">
    <property type="entry name" value="TcpA-like pilin"/>
    <property type="match status" value="1"/>
</dbReference>
<dbReference type="Pfam" id="PF08805">
    <property type="entry name" value="PilS"/>
    <property type="match status" value="1"/>
</dbReference>
<reference evidence="3 4" key="1">
    <citation type="submission" date="2020-07" db="EMBL/GenBank/DDBJ databases">
        <title>Taxonomic revisions and descriptions of new bacterial species based on genomic comparisons in the high-G+C-content subgroup of the family Alcaligenaceae.</title>
        <authorList>
            <person name="Szabo A."/>
            <person name="Felfoldi T."/>
        </authorList>
    </citation>
    <scope>NUCLEOTIDE SEQUENCE [LARGE SCALE GENOMIC DNA]</scope>
    <source>
        <strain evidence="3 4">DSM 25264</strain>
    </source>
</reference>
<dbReference type="NCBIfam" id="TIGR02532">
    <property type="entry name" value="IV_pilin_GFxxxE"/>
    <property type="match status" value="1"/>
</dbReference>
<evidence type="ECO:0000259" key="2">
    <source>
        <dbReference type="Pfam" id="PF08805"/>
    </source>
</evidence>
<proteinExistence type="predicted"/>
<keyword evidence="1" id="KW-1133">Transmembrane helix</keyword>
<feature type="transmembrane region" description="Helical" evidence="1">
    <location>
        <begin position="20"/>
        <end position="41"/>
    </location>
</feature>
<dbReference type="EMBL" id="JACCEW010000002">
    <property type="protein sequence ID" value="NYT36997.1"/>
    <property type="molecule type" value="Genomic_DNA"/>
</dbReference>